<reference evidence="2" key="1">
    <citation type="submission" date="2021-03" db="EMBL/GenBank/DDBJ databases">
        <authorList>
            <person name="Bekaert M."/>
        </authorList>
    </citation>
    <scope>NUCLEOTIDE SEQUENCE</scope>
</reference>
<dbReference type="AlphaFoldDB" id="A0A8S3RQK8"/>
<feature type="compositionally biased region" description="Polar residues" evidence="1">
    <location>
        <begin position="150"/>
        <end position="166"/>
    </location>
</feature>
<proteinExistence type="predicted"/>
<gene>
    <name evidence="2" type="ORF">MEDL_23244</name>
</gene>
<dbReference type="Proteomes" id="UP000683360">
    <property type="component" value="Unassembled WGS sequence"/>
</dbReference>
<evidence type="ECO:0000256" key="1">
    <source>
        <dbReference type="SAM" id="MobiDB-lite"/>
    </source>
</evidence>
<comment type="caution">
    <text evidence="2">The sequence shown here is derived from an EMBL/GenBank/DDBJ whole genome shotgun (WGS) entry which is preliminary data.</text>
</comment>
<dbReference type="EMBL" id="CAJPWZ010001136">
    <property type="protein sequence ID" value="CAG2209105.1"/>
    <property type="molecule type" value="Genomic_DNA"/>
</dbReference>
<organism evidence="2 3">
    <name type="scientific">Mytilus edulis</name>
    <name type="common">Blue mussel</name>
    <dbReference type="NCBI Taxonomy" id="6550"/>
    <lineage>
        <taxon>Eukaryota</taxon>
        <taxon>Metazoa</taxon>
        <taxon>Spiralia</taxon>
        <taxon>Lophotrochozoa</taxon>
        <taxon>Mollusca</taxon>
        <taxon>Bivalvia</taxon>
        <taxon>Autobranchia</taxon>
        <taxon>Pteriomorphia</taxon>
        <taxon>Mytilida</taxon>
        <taxon>Mytiloidea</taxon>
        <taxon>Mytilidae</taxon>
        <taxon>Mytilinae</taxon>
        <taxon>Mytilus</taxon>
    </lineage>
</organism>
<evidence type="ECO:0000313" key="2">
    <source>
        <dbReference type="EMBL" id="CAG2209105.1"/>
    </source>
</evidence>
<name>A0A8S3RQK8_MYTED</name>
<sequence>MAHFPPLPFKVDKLTNQIAFDLYTNSRFYYKSGSQRIFYNWVSVLSPTDHINLTSLISRIKSLLRDYNRIKCSKNTSRISAFLQETFQLPTINNSTLKALSVKETKTKELIYQLTTVKRKLCVASSNLSKLKQANKRKERQNINLKRKLGTSTASQSPKLKQKTQSCQTNSVQKKVVLEKSNQCSLLNADSVKIREELSFWQTKALQQQEESMLQHLN</sequence>
<dbReference type="OrthoDB" id="6157228at2759"/>
<feature type="compositionally biased region" description="Basic residues" evidence="1">
    <location>
        <begin position="133"/>
        <end position="149"/>
    </location>
</feature>
<feature type="region of interest" description="Disordered" evidence="1">
    <location>
        <begin position="133"/>
        <end position="166"/>
    </location>
</feature>
<protein>
    <submittedName>
        <fullName evidence="2">Uncharacterized protein</fullName>
    </submittedName>
</protein>
<keyword evidence="3" id="KW-1185">Reference proteome</keyword>
<evidence type="ECO:0000313" key="3">
    <source>
        <dbReference type="Proteomes" id="UP000683360"/>
    </source>
</evidence>
<accession>A0A8S3RQK8</accession>